<evidence type="ECO:0000313" key="2">
    <source>
        <dbReference type="EMBL" id="KAF9075443.1"/>
    </source>
</evidence>
<feature type="compositionally biased region" description="Polar residues" evidence="1">
    <location>
        <begin position="130"/>
        <end position="160"/>
    </location>
</feature>
<name>A0A9P5Q4T2_9AGAR</name>
<feature type="compositionally biased region" description="Low complexity" evidence="1">
    <location>
        <begin position="16"/>
        <end position="35"/>
    </location>
</feature>
<sequence>MTDSSFLSSLPVFQMPKPTDAFPTAPAPTPAFTSPLLSPSQANPPVSFDQWSWNTARLEQDRRPIAEEVSPLTTPVDPPKDSPVSGEGPSSSPETSSNVDGTLAGTTPTSSSIDAPRDSQQFRLPPSPTYRHQPQPNPSFTVQSTSAHTSPLLNTTVGPSKQVNVRSARAKNNSGTFGALPYPEWRLEIVTKAQRAGMGELTKAMDQFIWGDNPGLALLTKELGLSLAPMELIRSPSIRTAAGESIDEGESVDTASTRRQRRRKERKMTLEQENVAMGLDFSAKTIPDPSPQLVQHRLVPSGNSPSERSPTSTLSVGGSYTDSYSTLRLGYVDVDSSESGEESSDAEWVGWMADLHRQAKICREEESQRELLETESVESSTDTYHYWDYQQQDDHRRYQEERRALEPSAIVTSSSPLTVPTSPVTMNTPQTRTRHQPHVSSASTASGSNHVIVSTGAVETNPGPFHRPATPSALVGVLSSPSSNESLGRARGRRLSFGLSPSDPPSSATSPAISQAGLNAETSHHTLEHPNARLNRHQRQISGMVRDGPHLSHYASTGLIGTTTAFIGSLSKEQELSNLTSGRRPSMPTLNLSSSTTLSKGLPSPPMPSANSAGTSSGGWPADSHSATSSITNKLFDHPTIPRRSSTTLAIGSIPSETSLSRSSSMLNKAPGLLRKKDPEVVKKRIVQMEGEQDYERSGRKGKDKGKGKGKEYNFDEEVKFRRPRLSLSMSSSDSRQANIQPLTSGLVNPPTSPVNGRINIGQTLLPSEDRSLGLNTRNKSPPVKKKRGFVGTAEKLLQGLESTLDFVDAR</sequence>
<feature type="region of interest" description="Disordered" evidence="1">
    <location>
        <begin position="283"/>
        <end position="319"/>
    </location>
</feature>
<feature type="compositionally biased region" description="Polar residues" evidence="1">
    <location>
        <begin position="737"/>
        <end position="747"/>
    </location>
</feature>
<feature type="region of interest" description="Disordered" evidence="1">
    <location>
        <begin position="409"/>
        <end position="447"/>
    </location>
</feature>
<feature type="compositionally biased region" description="Polar residues" evidence="1">
    <location>
        <begin position="98"/>
        <end position="122"/>
    </location>
</feature>
<feature type="compositionally biased region" description="Basic and acidic residues" evidence="1">
    <location>
        <begin position="694"/>
        <end position="712"/>
    </location>
</feature>
<evidence type="ECO:0000256" key="1">
    <source>
        <dbReference type="SAM" id="MobiDB-lite"/>
    </source>
</evidence>
<evidence type="ECO:0000313" key="3">
    <source>
        <dbReference type="Proteomes" id="UP000772434"/>
    </source>
</evidence>
<feature type="compositionally biased region" description="Low complexity" evidence="1">
    <location>
        <begin position="727"/>
        <end position="736"/>
    </location>
</feature>
<feature type="region of interest" description="Disordered" evidence="1">
    <location>
        <begin position="690"/>
        <end position="712"/>
    </location>
</feature>
<accession>A0A9P5Q4T2</accession>
<feature type="region of interest" description="Disordered" evidence="1">
    <location>
        <begin position="577"/>
        <end position="626"/>
    </location>
</feature>
<reference evidence="2" key="1">
    <citation type="submission" date="2020-11" db="EMBL/GenBank/DDBJ databases">
        <authorList>
            <consortium name="DOE Joint Genome Institute"/>
            <person name="Ahrendt S."/>
            <person name="Riley R."/>
            <person name="Andreopoulos W."/>
            <person name="Labutti K."/>
            <person name="Pangilinan J."/>
            <person name="Ruiz-Duenas F.J."/>
            <person name="Barrasa J.M."/>
            <person name="Sanchez-Garcia M."/>
            <person name="Camarero S."/>
            <person name="Miyauchi S."/>
            <person name="Serrano A."/>
            <person name="Linde D."/>
            <person name="Babiker R."/>
            <person name="Drula E."/>
            <person name="Ayuso-Fernandez I."/>
            <person name="Pacheco R."/>
            <person name="Padilla G."/>
            <person name="Ferreira P."/>
            <person name="Barriuso J."/>
            <person name="Kellner H."/>
            <person name="Castanera R."/>
            <person name="Alfaro M."/>
            <person name="Ramirez L."/>
            <person name="Pisabarro A.G."/>
            <person name="Kuo A."/>
            <person name="Tritt A."/>
            <person name="Lipzen A."/>
            <person name="He G."/>
            <person name="Yan M."/>
            <person name="Ng V."/>
            <person name="Cullen D."/>
            <person name="Martin F."/>
            <person name="Rosso M.-N."/>
            <person name="Henrissat B."/>
            <person name="Hibbett D."/>
            <person name="Martinez A.T."/>
            <person name="Grigoriev I.V."/>
        </authorList>
    </citation>
    <scope>NUCLEOTIDE SEQUENCE</scope>
    <source>
        <strain evidence="2">AH 40177</strain>
    </source>
</reference>
<organism evidence="2 3">
    <name type="scientific">Rhodocollybia butyracea</name>
    <dbReference type="NCBI Taxonomy" id="206335"/>
    <lineage>
        <taxon>Eukaryota</taxon>
        <taxon>Fungi</taxon>
        <taxon>Dikarya</taxon>
        <taxon>Basidiomycota</taxon>
        <taxon>Agaricomycotina</taxon>
        <taxon>Agaricomycetes</taxon>
        <taxon>Agaricomycetidae</taxon>
        <taxon>Agaricales</taxon>
        <taxon>Marasmiineae</taxon>
        <taxon>Omphalotaceae</taxon>
        <taxon>Rhodocollybia</taxon>
    </lineage>
</organism>
<comment type="caution">
    <text evidence="2">The sequence shown here is derived from an EMBL/GenBank/DDBJ whole genome shotgun (WGS) entry which is preliminary data.</text>
</comment>
<feature type="compositionally biased region" description="Polar residues" evidence="1">
    <location>
        <begin position="301"/>
        <end position="319"/>
    </location>
</feature>
<dbReference type="Proteomes" id="UP000772434">
    <property type="component" value="Unassembled WGS sequence"/>
</dbReference>
<gene>
    <name evidence="2" type="ORF">BDP27DRAFT_1315032</name>
</gene>
<feature type="region of interest" description="Disordered" evidence="1">
    <location>
        <begin position="242"/>
        <end position="270"/>
    </location>
</feature>
<feature type="compositionally biased region" description="Polar residues" evidence="1">
    <location>
        <begin position="438"/>
        <end position="447"/>
    </location>
</feature>
<keyword evidence="3" id="KW-1185">Reference proteome</keyword>
<dbReference type="EMBL" id="JADNRY010000009">
    <property type="protein sequence ID" value="KAF9075443.1"/>
    <property type="molecule type" value="Genomic_DNA"/>
</dbReference>
<protein>
    <submittedName>
        <fullName evidence="2">Uncharacterized protein</fullName>
    </submittedName>
</protein>
<dbReference type="AlphaFoldDB" id="A0A9P5Q4T2"/>
<dbReference type="OrthoDB" id="3225203at2759"/>
<feature type="region of interest" description="Disordered" evidence="1">
    <location>
        <begin position="1"/>
        <end position="160"/>
    </location>
</feature>
<feature type="region of interest" description="Disordered" evidence="1">
    <location>
        <begin position="769"/>
        <end position="788"/>
    </location>
</feature>
<feature type="compositionally biased region" description="Low complexity" evidence="1">
    <location>
        <begin position="585"/>
        <end position="602"/>
    </location>
</feature>
<feature type="compositionally biased region" description="Low complexity" evidence="1">
    <location>
        <begin position="82"/>
        <end position="97"/>
    </location>
</feature>
<feature type="compositionally biased region" description="Low complexity" evidence="1">
    <location>
        <begin position="411"/>
        <end position="425"/>
    </location>
</feature>
<feature type="region of interest" description="Disordered" evidence="1">
    <location>
        <begin position="727"/>
        <end position="754"/>
    </location>
</feature>
<feature type="region of interest" description="Disordered" evidence="1">
    <location>
        <begin position="461"/>
        <end position="513"/>
    </location>
</feature>
<feature type="compositionally biased region" description="Polar residues" evidence="1">
    <location>
        <begin position="36"/>
        <end position="57"/>
    </location>
</feature>
<proteinExistence type="predicted"/>